<evidence type="ECO:0000313" key="2">
    <source>
        <dbReference type="EMBL" id="EHY64199.1"/>
    </source>
</evidence>
<evidence type="ECO:0000256" key="1">
    <source>
        <dbReference type="SAM" id="MobiDB-lite"/>
    </source>
</evidence>
<organism evidence="2">
    <name type="scientific">Nematocida ausubeli (strain ATCC PRA-371 / ERTm2)</name>
    <name type="common">Nematode killer fungus</name>
    <dbReference type="NCBI Taxonomy" id="1913371"/>
    <lineage>
        <taxon>Eukaryota</taxon>
        <taxon>Fungi</taxon>
        <taxon>Fungi incertae sedis</taxon>
        <taxon>Microsporidia</taxon>
        <taxon>Nematocida</taxon>
    </lineage>
</organism>
<feature type="compositionally biased region" description="Polar residues" evidence="1">
    <location>
        <begin position="93"/>
        <end position="107"/>
    </location>
</feature>
<name>H8ZGN4_NEMA1</name>
<proteinExistence type="predicted"/>
<sequence length="107" mass="11788">RLPKERLLSVLGKIRPEKINLHAFTPVAKQAVRALKDAPESLAALETYMSTVLAARHHSGLKGVLLHVTATLHPEKTQKPVRAPRRPREALQEENTSQAAATEESTL</sequence>
<dbReference type="HOGENOM" id="CLU_2216181_0_0_1"/>
<dbReference type="Proteomes" id="UP000005622">
    <property type="component" value="Unassembled WGS sequence"/>
</dbReference>
<gene>
    <name evidence="2" type="ORF">NERG_02755</name>
</gene>
<dbReference type="AlphaFoldDB" id="H8ZGN4"/>
<accession>H8ZGN4</accession>
<reference evidence="2" key="1">
    <citation type="submission" date="2011-03" db="EMBL/GenBank/DDBJ databases">
        <title>The Genome Sequence of Nematocida sp1 strain ERTm2.</title>
        <authorList>
            <consortium name="The Broad Institute Genome Sequencing Platform"/>
            <consortium name="The Broad Institute Genome Sequencing Center for Infectious Disease"/>
            <person name="Cuomo C."/>
            <person name="Troemel E."/>
            <person name="Young S.K."/>
            <person name="Zeng Q."/>
            <person name="Gargeya S."/>
            <person name="Fitzgerald M."/>
            <person name="Haas B."/>
            <person name="Abouelleil A."/>
            <person name="Alvarado L."/>
            <person name="Arachchi H.M."/>
            <person name="Berlin A."/>
            <person name="Brown A."/>
            <person name="Chapman S.B."/>
            <person name="Chen Z."/>
            <person name="Dunbar C."/>
            <person name="Freedman E."/>
            <person name="Gearin G."/>
            <person name="Gellesch M."/>
            <person name="Goldberg J."/>
            <person name="Griggs A."/>
            <person name="Gujja S."/>
            <person name="Heilman E.R."/>
            <person name="Heiman D."/>
            <person name="Howarth C."/>
            <person name="Larson L."/>
            <person name="Lui A."/>
            <person name="MacDonald P.J.P."/>
            <person name="Mehta T."/>
            <person name="Montmayeur A."/>
            <person name="Murphy C."/>
            <person name="Neiman D."/>
            <person name="Pearson M."/>
            <person name="Priest M."/>
            <person name="Roberts A."/>
            <person name="Saif S."/>
            <person name="Shea T."/>
            <person name="Shenoy N."/>
            <person name="Sisk P."/>
            <person name="Stolte C."/>
            <person name="Sykes S."/>
            <person name="White J."/>
            <person name="Yandava C."/>
            <person name="Wortman J."/>
            <person name="Nusbaum C."/>
            <person name="Birren B."/>
        </authorList>
    </citation>
    <scope>NUCLEOTIDE SEQUENCE</scope>
    <source>
        <strain evidence="2">ERTm2</strain>
    </source>
</reference>
<dbReference type="EMBL" id="JH604776">
    <property type="protein sequence ID" value="EHY64199.1"/>
    <property type="molecule type" value="Genomic_DNA"/>
</dbReference>
<feature type="non-terminal residue" evidence="2">
    <location>
        <position position="1"/>
    </location>
</feature>
<protein>
    <submittedName>
        <fullName evidence="2">Uncharacterized protein</fullName>
    </submittedName>
</protein>
<feature type="region of interest" description="Disordered" evidence="1">
    <location>
        <begin position="72"/>
        <end position="107"/>
    </location>
</feature>